<evidence type="ECO:0000256" key="1">
    <source>
        <dbReference type="ARBA" id="ARBA00009437"/>
    </source>
</evidence>
<dbReference type="Gene3D" id="1.10.10.10">
    <property type="entry name" value="Winged helix-like DNA-binding domain superfamily/Winged helix DNA-binding domain"/>
    <property type="match status" value="1"/>
</dbReference>
<dbReference type="CDD" id="cd05466">
    <property type="entry name" value="PBP2_LTTR_substrate"/>
    <property type="match status" value="1"/>
</dbReference>
<proteinExistence type="inferred from homology"/>
<evidence type="ECO:0000256" key="3">
    <source>
        <dbReference type="ARBA" id="ARBA00023125"/>
    </source>
</evidence>
<evidence type="ECO:0000259" key="5">
    <source>
        <dbReference type="PROSITE" id="PS50931"/>
    </source>
</evidence>
<reference evidence="7" key="1">
    <citation type="submission" date="2017-05" db="EMBL/GenBank/DDBJ databases">
        <authorList>
            <person name="Rodrigo-Torres L."/>
            <person name="Arahal R. D."/>
            <person name="Lucena T."/>
        </authorList>
    </citation>
    <scope>NUCLEOTIDE SEQUENCE [LARGE SCALE GENOMIC DNA]</scope>
    <source>
        <strain evidence="7">CECT 8649</strain>
    </source>
</reference>
<name>A0A238JGW2_9RHOB</name>
<dbReference type="SUPFAM" id="SSF46785">
    <property type="entry name" value="Winged helix' DNA-binding domain"/>
    <property type="match status" value="1"/>
</dbReference>
<dbReference type="Pfam" id="PF03466">
    <property type="entry name" value="LysR_substrate"/>
    <property type="match status" value="1"/>
</dbReference>
<evidence type="ECO:0000313" key="6">
    <source>
        <dbReference type="EMBL" id="SMX29643.1"/>
    </source>
</evidence>
<keyword evidence="4" id="KW-0804">Transcription</keyword>
<dbReference type="AlphaFoldDB" id="A0A238JGW2"/>
<dbReference type="EMBL" id="FXXP01000003">
    <property type="protein sequence ID" value="SMX29643.1"/>
    <property type="molecule type" value="Genomic_DNA"/>
</dbReference>
<organism evidence="6 7">
    <name type="scientific">Pelagimonas phthalicica</name>
    <dbReference type="NCBI Taxonomy" id="1037362"/>
    <lineage>
        <taxon>Bacteria</taxon>
        <taxon>Pseudomonadati</taxon>
        <taxon>Pseudomonadota</taxon>
        <taxon>Alphaproteobacteria</taxon>
        <taxon>Rhodobacterales</taxon>
        <taxon>Roseobacteraceae</taxon>
        <taxon>Pelagimonas</taxon>
    </lineage>
</organism>
<dbReference type="SUPFAM" id="SSF53850">
    <property type="entry name" value="Periplasmic binding protein-like II"/>
    <property type="match status" value="1"/>
</dbReference>
<dbReference type="PANTHER" id="PTHR30346:SF9">
    <property type="entry name" value="LYSR FAMILY TRANSCRIPTIONAL REGULATOR"/>
    <property type="match status" value="1"/>
</dbReference>
<dbReference type="PROSITE" id="PS50931">
    <property type="entry name" value="HTH_LYSR"/>
    <property type="match status" value="1"/>
</dbReference>
<dbReference type="GO" id="GO:0003700">
    <property type="term" value="F:DNA-binding transcription factor activity"/>
    <property type="evidence" value="ECO:0007669"/>
    <property type="project" value="InterPro"/>
</dbReference>
<sequence>MLRCFCAVAKAGNLAHAADRLGRTPSAISMTLKQLEAHLGGPLFESERKNRLTALGEQVFQLGENQLKHFDGTVEAIERLASAPQGVLRIAAVPSVAALAFPLIIRYTSRHFPGLKVELRDADTVQVVEALAQGWADIGLASTQQSLNGVASSLLFSDAFGLVLSDGHALGRGVAPVPVGEVFAMPFLRNALCDQIQSPAIQAHLSQVDVSVYNIQSLLAMIREGDWATLLPRTVLRRGSGGLVFRAVEGLSETRQVYLYARETPSAPEAVAGVEGVIRSMNWSD</sequence>
<dbReference type="Gene3D" id="3.40.190.10">
    <property type="entry name" value="Periplasmic binding protein-like II"/>
    <property type="match status" value="2"/>
</dbReference>
<dbReference type="InterPro" id="IPR036388">
    <property type="entry name" value="WH-like_DNA-bd_sf"/>
</dbReference>
<dbReference type="InterPro" id="IPR005119">
    <property type="entry name" value="LysR_subst-bd"/>
</dbReference>
<protein>
    <submittedName>
        <fullName evidence="6">HTH-type transcriptional regulator CynR</fullName>
    </submittedName>
</protein>
<gene>
    <name evidence="6" type="primary">cynR_3</name>
    <name evidence="6" type="ORF">TRP8649_03781</name>
</gene>
<dbReference type="InterPro" id="IPR036390">
    <property type="entry name" value="WH_DNA-bd_sf"/>
</dbReference>
<evidence type="ECO:0000256" key="2">
    <source>
        <dbReference type="ARBA" id="ARBA00023015"/>
    </source>
</evidence>
<evidence type="ECO:0000256" key="4">
    <source>
        <dbReference type="ARBA" id="ARBA00023163"/>
    </source>
</evidence>
<feature type="domain" description="HTH lysR-type" evidence="5">
    <location>
        <begin position="1"/>
        <end position="53"/>
    </location>
</feature>
<comment type="similarity">
    <text evidence="1">Belongs to the LysR transcriptional regulatory family.</text>
</comment>
<dbReference type="GO" id="GO:0003677">
    <property type="term" value="F:DNA binding"/>
    <property type="evidence" value="ECO:0007669"/>
    <property type="project" value="UniProtKB-KW"/>
</dbReference>
<keyword evidence="7" id="KW-1185">Reference proteome</keyword>
<accession>A0A238JGW2</accession>
<keyword evidence="3" id="KW-0238">DNA-binding</keyword>
<dbReference type="PANTHER" id="PTHR30346">
    <property type="entry name" value="TRANSCRIPTIONAL DUAL REGULATOR HCAR-RELATED"/>
    <property type="match status" value="1"/>
</dbReference>
<evidence type="ECO:0000313" key="7">
    <source>
        <dbReference type="Proteomes" id="UP000225972"/>
    </source>
</evidence>
<dbReference type="GO" id="GO:0032993">
    <property type="term" value="C:protein-DNA complex"/>
    <property type="evidence" value="ECO:0007669"/>
    <property type="project" value="TreeGrafter"/>
</dbReference>
<keyword evidence="2" id="KW-0805">Transcription regulation</keyword>
<dbReference type="RefSeq" id="WP_099248115.1">
    <property type="nucleotide sequence ID" value="NZ_FXXP01000003.1"/>
</dbReference>
<dbReference type="Pfam" id="PF00126">
    <property type="entry name" value="HTH_1"/>
    <property type="match status" value="1"/>
</dbReference>
<dbReference type="Proteomes" id="UP000225972">
    <property type="component" value="Unassembled WGS sequence"/>
</dbReference>
<dbReference type="InterPro" id="IPR000847">
    <property type="entry name" value="LysR_HTH_N"/>
</dbReference>